<evidence type="ECO:0000313" key="2">
    <source>
        <dbReference type="EMBL" id="KAJ8922322.1"/>
    </source>
</evidence>
<dbReference type="PANTHER" id="PTHR21255:SF7">
    <property type="entry name" value="DYNEIN LIGHT CHAIN TCTEX-TYPE PROTEIN 2B"/>
    <property type="match status" value="1"/>
</dbReference>
<accession>A0AAV8W6T1</accession>
<dbReference type="GO" id="GO:0045505">
    <property type="term" value="F:dynein intermediate chain binding"/>
    <property type="evidence" value="ECO:0007669"/>
    <property type="project" value="TreeGrafter"/>
</dbReference>
<evidence type="ECO:0000313" key="3">
    <source>
        <dbReference type="Proteomes" id="UP001159042"/>
    </source>
</evidence>
<gene>
    <name evidence="2" type="ORF">NQ315_004265</name>
</gene>
<comment type="caution">
    <text evidence="2">The sequence shown here is derived from an EMBL/GenBank/DDBJ whole genome shotgun (WGS) entry which is preliminary data.</text>
</comment>
<keyword evidence="3" id="KW-1185">Reference proteome</keyword>
<reference evidence="2 3" key="1">
    <citation type="journal article" date="2023" name="Insect Mol. Biol.">
        <title>Genome sequencing provides insights into the evolution of gene families encoding plant cell wall-degrading enzymes in longhorned beetles.</title>
        <authorList>
            <person name="Shin N.R."/>
            <person name="Okamura Y."/>
            <person name="Kirsch R."/>
            <person name="Pauchet Y."/>
        </authorList>
    </citation>
    <scope>NUCLEOTIDE SEQUENCE [LARGE SCALE GENOMIC DNA]</scope>
    <source>
        <strain evidence="2">EAD_L_NR</strain>
    </source>
</reference>
<comment type="similarity">
    <text evidence="1">Belongs to the dynein light chain Tctex-type family.</text>
</comment>
<proteinExistence type="inferred from homology"/>
<name>A0AAV8W6T1_9CUCU</name>
<dbReference type="CDD" id="cd21459">
    <property type="entry name" value="DLC-like_TCTEX1D2"/>
    <property type="match status" value="1"/>
</dbReference>
<sequence length="158" mass="18015">MEDDEDEIEEIQPEDAISLVLESPEEAPPDVLNKSHDTIPPVNSYQIKPSLQEKFKEIPVREIIRNVVSTTLTGKAYDPSFVKRWTISIANEVNEKVKELQMKRYKHIVQVVIGEMKGAGVKSGVRCLWDSDVDGYTSEVFMNDTIFCLTTVFAIYLY</sequence>
<dbReference type="GO" id="GO:0005868">
    <property type="term" value="C:cytoplasmic dynein complex"/>
    <property type="evidence" value="ECO:0007669"/>
    <property type="project" value="TreeGrafter"/>
</dbReference>
<dbReference type="PANTHER" id="PTHR21255">
    <property type="entry name" value="T-COMPLEX-ASSOCIATED-TESTIS-EXPRESSED 1/ DYNEIN LIGHT CHAIN"/>
    <property type="match status" value="1"/>
</dbReference>
<dbReference type="Proteomes" id="UP001159042">
    <property type="component" value="Unassembled WGS sequence"/>
</dbReference>
<evidence type="ECO:0008006" key="4">
    <source>
        <dbReference type="Google" id="ProtNLM"/>
    </source>
</evidence>
<organism evidence="2 3">
    <name type="scientific">Exocentrus adspersus</name>
    <dbReference type="NCBI Taxonomy" id="1586481"/>
    <lineage>
        <taxon>Eukaryota</taxon>
        <taxon>Metazoa</taxon>
        <taxon>Ecdysozoa</taxon>
        <taxon>Arthropoda</taxon>
        <taxon>Hexapoda</taxon>
        <taxon>Insecta</taxon>
        <taxon>Pterygota</taxon>
        <taxon>Neoptera</taxon>
        <taxon>Endopterygota</taxon>
        <taxon>Coleoptera</taxon>
        <taxon>Polyphaga</taxon>
        <taxon>Cucujiformia</taxon>
        <taxon>Chrysomeloidea</taxon>
        <taxon>Cerambycidae</taxon>
        <taxon>Lamiinae</taxon>
        <taxon>Acanthocinini</taxon>
        <taxon>Exocentrus</taxon>
    </lineage>
</organism>
<dbReference type="EMBL" id="JANEYG010000007">
    <property type="protein sequence ID" value="KAJ8922322.1"/>
    <property type="molecule type" value="Genomic_DNA"/>
</dbReference>
<dbReference type="GO" id="GO:0005737">
    <property type="term" value="C:cytoplasm"/>
    <property type="evidence" value="ECO:0007669"/>
    <property type="project" value="TreeGrafter"/>
</dbReference>
<dbReference type="Pfam" id="PF03645">
    <property type="entry name" value="Tctex-1"/>
    <property type="match status" value="1"/>
</dbReference>
<dbReference type="AlphaFoldDB" id="A0AAV8W6T1"/>
<protein>
    <recommendedName>
        <fullName evidence="4">Dynein light chain</fullName>
    </recommendedName>
</protein>
<dbReference type="Gene3D" id="3.30.1140.40">
    <property type="entry name" value="Tctex-1"/>
    <property type="match status" value="1"/>
</dbReference>
<dbReference type="InterPro" id="IPR038586">
    <property type="entry name" value="Tctex-1-like_sf"/>
</dbReference>
<evidence type="ECO:0000256" key="1">
    <source>
        <dbReference type="ARBA" id="ARBA00005361"/>
    </source>
</evidence>
<dbReference type="GO" id="GO:0007018">
    <property type="term" value="P:microtubule-based movement"/>
    <property type="evidence" value="ECO:0007669"/>
    <property type="project" value="TreeGrafter"/>
</dbReference>
<dbReference type="InterPro" id="IPR005334">
    <property type="entry name" value="Tctex-1-like"/>
</dbReference>